<dbReference type="Gene3D" id="1.10.150.240">
    <property type="entry name" value="Putative phosphatase, domain 2"/>
    <property type="match status" value="1"/>
</dbReference>
<reference evidence="5 6" key="1">
    <citation type="submission" date="2018-02" db="EMBL/GenBank/DDBJ databases">
        <title>Whole genome sequencing of endophytic bacterium.</title>
        <authorList>
            <person name="Eedara R."/>
            <person name="Podile A.R."/>
        </authorList>
    </citation>
    <scope>NUCLEOTIDE SEQUENCE [LARGE SCALE GENOMIC DNA]</scope>
    <source>
        <strain evidence="5 6">RP1T</strain>
    </source>
</reference>
<proteinExistence type="inferred from homology"/>
<name>A0A2S9Q6G1_9HYPH</name>
<dbReference type="AlphaFoldDB" id="A0A2S9Q6G1"/>
<dbReference type="NCBIfam" id="TIGR01509">
    <property type="entry name" value="HAD-SF-IA-v3"/>
    <property type="match status" value="1"/>
</dbReference>
<dbReference type="SFLD" id="SFLDG01135">
    <property type="entry name" value="C1.5.6:_HAD__Beta-PGM__Phospha"/>
    <property type="match status" value="1"/>
</dbReference>
<evidence type="ECO:0000313" key="5">
    <source>
        <dbReference type="EMBL" id="PRH84910.1"/>
    </source>
</evidence>
<evidence type="ECO:0000256" key="2">
    <source>
        <dbReference type="ARBA" id="ARBA00006171"/>
    </source>
</evidence>
<dbReference type="Proteomes" id="UP000237682">
    <property type="component" value="Unassembled WGS sequence"/>
</dbReference>
<dbReference type="InterPro" id="IPR051600">
    <property type="entry name" value="Beta-PGM-like"/>
</dbReference>
<dbReference type="GO" id="GO:0016787">
    <property type="term" value="F:hydrolase activity"/>
    <property type="evidence" value="ECO:0007669"/>
    <property type="project" value="UniProtKB-KW"/>
</dbReference>
<accession>A0A2S9Q6G1</accession>
<keyword evidence="3" id="KW-0479">Metal-binding</keyword>
<protein>
    <submittedName>
        <fullName evidence="5">Hydrolase</fullName>
    </submittedName>
</protein>
<dbReference type="InterPro" id="IPR036412">
    <property type="entry name" value="HAD-like_sf"/>
</dbReference>
<dbReference type="OrthoDB" id="9797743at2"/>
<organism evidence="5 6">
    <name type="scientific">Labrys okinawensis</name>
    <dbReference type="NCBI Taxonomy" id="346911"/>
    <lineage>
        <taxon>Bacteria</taxon>
        <taxon>Pseudomonadati</taxon>
        <taxon>Pseudomonadota</taxon>
        <taxon>Alphaproteobacteria</taxon>
        <taxon>Hyphomicrobiales</taxon>
        <taxon>Xanthobacteraceae</taxon>
        <taxon>Labrys</taxon>
    </lineage>
</organism>
<keyword evidence="4" id="KW-0460">Magnesium</keyword>
<keyword evidence="6" id="KW-1185">Reference proteome</keyword>
<dbReference type="SFLD" id="SFLDG01129">
    <property type="entry name" value="C1.5:_HAD__Beta-PGM__Phosphata"/>
    <property type="match status" value="1"/>
</dbReference>
<dbReference type="GO" id="GO:0046872">
    <property type="term" value="F:metal ion binding"/>
    <property type="evidence" value="ECO:0007669"/>
    <property type="project" value="UniProtKB-KW"/>
</dbReference>
<dbReference type="SFLD" id="SFLDS00003">
    <property type="entry name" value="Haloacid_Dehalogenase"/>
    <property type="match status" value="1"/>
</dbReference>
<comment type="similarity">
    <text evidence="2">Belongs to the HAD-like hydrolase superfamily. CbbY/CbbZ/Gph/YieH family.</text>
</comment>
<keyword evidence="5" id="KW-0378">Hydrolase</keyword>
<dbReference type="RefSeq" id="WP_105864497.1">
    <property type="nucleotide sequence ID" value="NZ_PUEJ01000010.1"/>
</dbReference>
<evidence type="ECO:0000256" key="1">
    <source>
        <dbReference type="ARBA" id="ARBA00001946"/>
    </source>
</evidence>
<gene>
    <name evidence="5" type="ORF">C5L14_23385</name>
</gene>
<dbReference type="Gene3D" id="3.40.50.1000">
    <property type="entry name" value="HAD superfamily/HAD-like"/>
    <property type="match status" value="1"/>
</dbReference>
<comment type="caution">
    <text evidence="5">The sequence shown here is derived from an EMBL/GenBank/DDBJ whole genome shotgun (WGS) entry which is preliminary data.</text>
</comment>
<dbReference type="CDD" id="cd07526">
    <property type="entry name" value="HAD_BPGM_like"/>
    <property type="match status" value="1"/>
</dbReference>
<sequence length="218" mass="23165">MSFSLVIFDCDGVLVDSEILSAEVEAEALSALGVEVTAHDVMQRFLGLTQEALEERFEQDFGVRLPPDHAETTRRMLRAAYVARLEPIPGVRDVLQSLPMPYCVASNSPPAKLGLGLSITNLFELVYPNIFSAQLVAQGKPAPDLFLHAAKVLGAEPADTVVVEDSVVGIKAAKAAGMTAIGFVGGLHHMPPSEKTLVAAGADHIAHTMDEVKALILA</sequence>
<evidence type="ECO:0000256" key="4">
    <source>
        <dbReference type="ARBA" id="ARBA00022842"/>
    </source>
</evidence>
<evidence type="ECO:0000256" key="3">
    <source>
        <dbReference type="ARBA" id="ARBA00022723"/>
    </source>
</evidence>
<dbReference type="PANTHER" id="PTHR46193:SF10">
    <property type="entry name" value="6-PHOSPHOGLUCONATE PHOSPHATASE"/>
    <property type="match status" value="1"/>
</dbReference>
<dbReference type="InterPro" id="IPR023214">
    <property type="entry name" value="HAD_sf"/>
</dbReference>
<dbReference type="SUPFAM" id="SSF56784">
    <property type="entry name" value="HAD-like"/>
    <property type="match status" value="1"/>
</dbReference>
<comment type="cofactor">
    <cofactor evidence="1">
        <name>Mg(2+)</name>
        <dbReference type="ChEBI" id="CHEBI:18420"/>
    </cofactor>
</comment>
<dbReference type="EMBL" id="PUEJ01000010">
    <property type="protein sequence ID" value="PRH84910.1"/>
    <property type="molecule type" value="Genomic_DNA"/>
</dbReference>
<dbReference type="InterPro" id="IPR023198">
    <property type="entry name" value="PGP-like_dom2"/>
</dbReference>
<evidence type="ECO:0000313" key="6">
    <source>
        <dbReference type="Proteomes" id="UP000237682"/>
    </source>
</evidence>
<dbReference type="PANTHER" id="PTHR46193">
    <property type="entry name" value="6-PHOSPHOGLUCONATE PHOSPHATASE"/>
    <property type="match status" value="1"/>
</dbReference>
<dbReference type="Pfam" id="PF00702">
    <property type="entry name" value="Hydrolase"/>
    <property type="match status" value="1"/>
</dbReference>
<dbReference type="InterPro" id="IPR006439">
    <property type="entry name" value="HAD-SF_hydro_IA"/>
</dbReference>